<organism evidence="4 5">
    <name type="scientific">Nocardioides euryhalodurans</name>
    <dbReference type="NCBI Taxonomy" id="2518370"/>
    <lineage>
        <taxon>Bacteria</taxon>
        <taxon>Bacillati</taxon>
        <taxon>Actinomycetota</taxon>
        <taxon>Actinomycetes</taxon>
        <taxon>Propionibacteriales</taxon>
        <taxon>Nocardioidaceae</taxon>
        <taxon>Nocardioides</taxon>
    </lineage>
</organism>
<dbReference type="Proteomes" id="UP000294894">
    <property type="component" value="Chromosome"/>
</dbReference>
<dbReference type="Gene3D" id="3.40.710.10">
    <property type="entry name" value="DD-peptidase/beta-lactamase superfamily"/>
    <property type="match status" value="1"/>
</dbReference>
<evidence type="ECO:0000259" key="3">
    <source>
        <dbReference type="Pfam" id="PF00144"/>
    </source>
</evidence>
<keyword evidence="5" id="KW-1185">Reference proteome</keyword>
<dbReference type="AlphaFoldDB" id="A0A4P7GK40"/>
<comment type="subcellular location">
    <subcellularLocation>
        <location evidence="1">Membrane</location>
    </subcellularLocation>
</comment>
<accession>A0A4P7GK40</accession>
<reference evidence="4 5" key="1">
    <citation type="submission" date="2019-03" db="EMBL/GenBank/DDBJ databases">
        <title>Three New Species of Nocardioides, Nocardioides euryhalodurans sp. nov., Nocardioides seonyuensis sp. nov. and Nocardioides eburneoflavus sp. nov., Iolated from Soil.</title>
        <authorList>
            <person name="Roh S.G."/>
            <person name="Lee C."/>
            <person name="Kim M.-K."/>
            <person name="Kim S.B."/>
        </authorList>
    </citation>
    <scope>NUCLEOTIDE SEQUENCE [LARGE SCALE GENOMIC DNA]</scope>
    <source>
        <strain evidence="4 5">MMS17-SY117</strain>
    </source>
</reference>
<evidence type="ECO:0000256" key="1">
    <source>
        <dbReference type="ARBA" id="ARBA00004370"/>
    </source>
</evidence>
<dbReference type="RefSeq" id="WP_135076643.1">
    <property type="nucleotide sequence ID" value="NZ_CP038267.1"/>
</dbReference>
<gene>
    <name evidence="4" type="ORF">EXE57_09055</name>
</gene>
<keyword evidence="2" id="KW-0472">Membrane</keyword>
<protein>
    <submittedName>
        <fullName evidence="4">Class A beta-lactamase-related serine hydrolase</fullName>
    </submittedName>
</protein>
<feature type="domain" description="Beta-lactamase-related" evidence="3">
    <location>
        <begin position="11"/>
        <end position="335"/>
    </location>
</feature>
<dbReference type="PANTHER" id="PTHR46825:SF11">
    <property type="entry name" value="PENICILLIN-BINDING PROTEIN 4"/>
    <property type="match status" value="1"/>
</dbReference>
<dbReference type="KEGG" id="noy:EXE57_09055"/>
<dbReference type="EMBL" id="CP038267">
    <property type="protein sequence ID" value="QBR92418.1"/>
    <property type="molecule type" value="Genomic_DNA"/>
</dbReference>
<sequence length="350" mass="37366">MEQGDAWQQVERRLEELAAADRFSGVVLVTRGAETLLTCGAGVADRAAGTPVTLRTRFAVASLSKMFTAAAVLSCVRDGLLHPHDRVVDLLPAARRPRTMRDAVTVHHLLTHTSGIGDYAEEDEDLPGYVADYGSLWRERPSYAMERPDDYLPLYADAAPVAEPGTAFHYCNGAYVLLGAVLEEVTGLDVVTVITQRVLVPVGMADSGYLRLDDAHPDVALAYLPRTDPSAPWRTNVFSVPVVGGGDGGALVTAPDVDRFLRAIAGGDLLGEELTATMRTPYVRVDHEAAMGYGIFLLDEGGFGHGGGDPGVETGARHLPDQDVSIVVLCNGEDMLDEAWDLVEAALATA</sequence>
<dbReference type="OrthoDB" id="9809635at2"/>
<name>A0A4P7GK40_9ACTN</name>
<proteinExistence type="predicted"/>
<keyword evidence="4" id="KW-0378">Hydrolase</keyword>
<dbReference type="Pfam" id="PF00144">
    <property type="entry name" value="Beta-lactamase"/>
    <property type="match status" value="1"/>
</dbReference>
<dbReference type="InterPro" id="IPR050491">
    <property type="entry name" value="AmpC-like"/>
</dbReference>
<dbReference type="PANTHER" id="PTHR46825">
    <property type="entry name" value="D-ALANYL-D-ALANINE-CARBOXYPEPTIDASE/ENDOPEPTIDASE AMPH"/>
    <property type="match status" value="1"/>
</dbReference>
<dbReference type="GO" id="GO:0016020">
    <property type="term" value="C:membrane"/>
    <property type="evidence" value="ECO:0007669"/>
    <property type="project" value="UniProtKB-SubCell"/>
</dbReference>
<evidence type="ECO:0000313" key="4">
    <source>
        <dbReference type="EMBL" id="QBR92418.1"/>
    </source>
</evidence>
<dbReference type="SUPFAM" id="SSF56601">
    <property type="entry name" value="beta-lactamase/transpeptidase-like"/>
    <property type="match status" value="1"/>
</dbReference>
<dbReference type="InterPro" id="IPR012338">
    <property type="entry name" value="Beta-lactam/transpept-like"/>
</dbReference>
<dbReference type="GO" id="GO:0016787">
    <property type="term" value="F:hydrolase activity"/>
    <property type="evidence" value="ECO:0007669"/>
    <property type="project" value="UniProtKB-KW"/>
</dbReference>
<dbReference type="InterPro" id="IPR001466">
    <property type="entry name" value="Beta-lactam-related"/>
</dbReference>
<evidence type="ECO:0000313" key="5">
    <source>
        <dbReference type="Proteomes" id="UP000294894"/>
    </source>
</evidence>
<evidence type="ECO:0000256" key="2">
    <source>
        <dbReference type="ARBA" id="ARBA00023136"/>
    </source>
</evidence>